<dbReference type="EMBL" id="PGFJ01000001">
    <property type="protein sequence ID" value="PJJ85011.1"/>
    <property type="molecule type" value="Genomic_DNA"/>
</dbReference>
<keyword evidence="1" id="KW-1133">Transmembrane helix</keyword>
<keyword evidence="3" id="KW-1185">Reference proteome</keyword>
<accession>A0A2H9VW20</accession>
<gene>
    <name evidence="2" type="ORF">CLV57_2034</name>
</gene>
<evidence type="ECO:0000313" key="2">
    <source>
        <dbReference type="EMBL" id="PJJ85011.1"/>
    </source>
</evidence>
<sequence>MERLVYLSENKHFKILMVALSAYFIYKLGKSCGEFFYYFTH</sequence>
<proteinExistence type="predicted"/>
<protein>
    <submittedName>
        <fullName evidence="2">Uncharacterized protein</fullName>
    </submittedName>
</protein>
<evidence type="ECO:0000313" key="3">
    <source>
        <dbReference type="Proteomes" id="UP000242687"/>
    </source>
</evidence>
<keyword evidence="1" id="KW-0812">Transmembrane</keyword>
<name>A0A2H9VW20_9SPHI</name>
<evidence type="ECO:0000256" key="1">
    <source>
        <dbReference type="SAM" id="Phobius"/>
    </source>
</evidence>
<comment type="caution">
    <text evidence="2">The sequence shown here is derived from an EMBL/GenBank/DDBJ whole genome shotgun (WGS) entry which is preliminary data.</text>
</comment>
<keyword evidence="1" id="KW-0472">Membrane</keyword>
<organism evidence="2 3">
    <name type="scientific">Mucilaginibacter auburnensis</name>
    <dbReference type="NCBI Taxonomy" id="1457233"/>
    <lineage>
        <taxon>Bacteria</taxon>
        <taxon>Pseudomonadati</taxon>
        <taxon>Bacteroidota</taxon>
        <taxon>Sphingobacteriia</taxon>
        <taxon>Sphingobacteriales</taxon>
        <taxon>Sphingobacteriaceae</taxon>
        <taxon>Mucilaginibacter</taxon>
    </lineage>
</organism>
<dbReference type="Proteomes" id="UP000242687">
    <property type="component" value="Unassembled WGS sequence"/>
</dbReference>
<dbReference type="AlphaFoldDB" id="A0A2H9VW20"/>
<feature type="transmembrane region" description="Helical" evidence="1">
    <location>
        <begin position="12"/>
        <end position="29"/>
    </location>
</feature>
<reference evidence="2 3" key="1">
    <citation type="submission" date="2017-11" db="EMBL/GenBank/DDBJ databases">
        <title>Genomic Encyclopedia of Archaeal and Bacterial Type Strains, Phase II (KMG-II): From Individual Species to Whole Genera.</title>
        <authorList>
            <person name="Goeker M."/>
        </authorList>
    </citation>
    <scope>NUCLEOTIDE SEQUENCE [LARGE SCALE GENOMIC DNA]</scope>
    <source>
        <strain evidence="2 3">DSM 28175</strain>
    </source>
</reference>